<evidence type="ECO:0000313" key="2">
    <source>
        <dbReference type="EMBL" id="NVD27964.1"/>
    </source>
</evidence>
<protein>
    <submittedName>
        <fullName evidence="2">tRNA (Adenosine(37)-N6)-threonylcarbamoyltransferase complex dimerization subunit type 1 TsaB</fullName>
    </submittedName>
</protein>
<dbReference type="InterPro" id="IPR000905">
    <property type="entry name" value="Gcp-like_dom"/>
</dbReference>
<reference evidence="2 3" key="1">
    <citation type="submission" date="2020-06" db="EMBL/GenBank/DDBJ databases">
        <authorList>
            <person name="Kim S.-J."/>
            <person name="Park S.-J."/>
        </authorList>
    </citation>
    <scope>NUCLEOTIDE SEQUENCE [LARGE SCALE GENOMIC DNA]</scope>
    <source>
        <strain evidence="2 3">SW-151</strain>
    </source>
</reference>
<accession>A0ABX2N2P2</accession>
<gene>
    <name evidence="2" type="primary">tsaB</name>
    <name evidence="2" type="ORF">HUO14_08620</name>
</gene>
<dbReference type="InterPro" id="IPR022496">
    <property type="entry name" value="T6A_TsaB"/>
</dbReference>
<name>A0ABX2N2P2_9SPHN</name>
<sequence>MGERLLAIDTATAACSVALFEDGQLIASDYAEIGRGHAEKLIPAIAGLPDRGKADKILVDCGPGSFTGVRIGISAAKALALAWGAEINGYSCLSLVAAQALSKLEAAQPVCVAMLAGHGEYFVQNFSGAGEALGPLASLTPDQAALQVQADVIAGSAATELAGLVGAVAHYPILPNASQISLLASDMKKMSSKPLYGRKPDAQPAKAA</sequence>
<dbReference type="Proteomes" id="UP000652427">
    <property type="component" value="Unassembled WGS sequence"/>
</dbReference>
<dbReference type="NCBIfam" id="TIGR03725">
    <property type="entry name" value="T6A_YeaZ"/>
    <property type="match status" value="1"/>
</dbReference>
<organism evidence="2 3">
    <name type="scientific">Parasphingorhabdus flavimaris</name>
    <dbReference type="NCBI Taxonomy" id="266812"/>
    <lineage>
        <taxon>Bacteria</taxon>
        <taxon>Pseudomonadati</taxon>
        <taxon>Pseudomonadota</taxon>
        <taxon>Alphaproteobacteria</taxon>
        <taxon>Sphingomonadales</taxon>
        <taxon>Sphingomonadaceae</taxon>
        <taxon>Parasphingorhabdus</taxon>
    </lineage>
</organism>
<proteinExistence type="predicted"/>
<comment type="caution">
    <text evidence="2">The sequence shown here is derived from an EMBL/GenBank/DDBJ whole genome shotgun (WGS) entry which is preliminary data.</text>
</comment>
<dbReference type="SUPFAM" id="SSF53067">
    <property type="entry name" value="Actin-like ATPase domain"/>
    <property type="match status" value="1"/>
</dbReference>
<evidence type="ECO:0000313" key="3">
    <source>
        <dbReference type="Proteomes" id="UP000652427"/>
    </source>
</evidence>
<dbReference type="RefSeq" id="WP_176279434.1">
    <property type="nucleotide sequence ID" value="NZ_JABWMH010000002.1"/>
</dbReference>
<evidence type="ECO:0000259" key="1">
    <source>
        <dbReference type="Pfam" id="PF00814"/>
    </source>
</evidence>
<feature type="domain" description="Gcp-like" evidence="1">
    <location>
        <begin position="35"/>
        <end position="134"/>
    </location>
</feature>
<keyword evidence="3" id="KW-1185">Reference proteome</keyword>
<dbReference type="Pfam" id="PF00814">
    <property type="entry name" value="TsaD"/>
    <property type="match status" value="1"/>
</dbReference>
<dbReference type="InterPro" id="IPR043129">
    <property type="entry name" value="ATPase_NBD"/>
</dbReference>
<dbReference type="Gene3D" id="3.30.420.40">
    <property type="match status" value="2"/>
</dbReference>
<dbReference type="EMBL" id="JABWMH010000002">
    <property type="protein sequence ID" value="NVD27964.1"/>
    <property type="molecule type" value="Genomic_DNA"/>
</dbReference>